<name>A0A1Y5F4F2_9BACT</name>
<dbReference type="EMBL" id="MAAO01000008">
    <property type="protein sequence ID" value="OUR95456.1"/>
    <property type="molecule type" value="Genomic_DNA"/>
</dbReference>
<accession>A0A1Y5F4F2</accession>
<protein>
    <submittedName>
        <fullName evidence="2">Uncharacterized protein</fullName>
    </submittedName>
</protein>
<dbReference type="AlphaFoldDB" id="A0A1Y5F4F2"/>
<evidence type="ECO:0000313" key="2">
    <source>
        <dbReference type="EMBL" id="OUR95456.1"/>
    </source>
</evidence>
<reference evidence="3" key="1">
    <citation type="journal article" date="2017" name="Proc. Natl. Acad. Sci. U.S.A.">
        <title>Simulation of Deepwater Horizon oil plume reveals substrate specialization within a complex community of hydrocarbon-degraders.</title>
        <authorList>
            <person name="Hu P."/>
            <person name="Dubinsky E.A."/>
            <person name="Probst A.J."/>
            <person name="Wang J."/>
            <person name="Sieber C.M.K."/>
            <person name="Tom L.M."/>
            <person name="Gardinali P."/>
            <person name="Banfield J.F."/>
            <person name="Atlas R.M."/>
            <person name="Andersen G.L."/>
        </authorList>
    </citation>
    <scope>NUCLEOTIDE SEQUENCE [LARGE SCALE GENOMIC DNA]</scope>
</reference>
<feature type="signal peptide" evidence="1">
    <location>
        <begin position="1"/>
        <end position="19"/>
    </location>
</feature>
<gene>
    <name evidence="2" type="ORF">A9Q84_16620</name>
</gene>
<dbReference type="Proteomes" id="UP000196531">
    <property type="component" value="Unassembled WGS sequence"/>
</dbReference>
<organism evidence="2 3">
    <name type="scientific">Halobacteriovorax marinus</name>
    <dbReference type="NCBI Taxonomy" id="97084"/>
    <lineage>
        <taxon>Bacteria</taxon>
        <taxon>Pseudomonadati</taxon>
        <taxon>Bdellovibrionota</taxon>
        <taxon>Bacteriovoracia</taxon>
        <taxon>Bacteriovoracales</taxon>
        <taxon>Halobacteriovoraceae</taxon>
        <taxon>Halobacteriovorax</taxon>
    </lineage>
</organism>
<evidence type="ECO:0000256" key="1">
    <source>
        <dbReference type="SAM" id="SignalP"/>
    </source>
</evidence>
<feature type="chain" id="PRO_5012328197" evidence="1">
    <location>
        <begin position="20"/>
        <end position="240"/>
    </location>
</feature>
<sequence>MQKKILAALFLLLSINIQCQEVLKLSFSQIVDTPDQAVGAEILKRVYKSIQIPVSFMLLSGERALIQSSGGFSDGEVHRIWKVGEVYPNLLRVPTPINYIEPSVFSIKTYQIKSCEDLRHLRIGIVRGVKHAEICTKGFKKLKILKHSLELIRVLNEREVDVIITARFNGIIQVNKLGYQKVQALNPPLSKRPLYHYVHKKHGELIPRINAAIIKMRNSGEMIRIRKEAMEKLSNLAAKY</sequence>
<keyword evidence="1" id="KW-0732">Signal</keyword>
<dbReference type="SUPFAM" id="SSF53850">
    <property type="entry name" value="Periplasmic binding protein-like II"/>
    <property type="match status" value="1"/>
</dbReference>
<dbReference type="Gene3D" id="3.40.190.10">
    <property type="entry name" value="Periplasmic binding protein-like II"/>
    <property type="match status" value="2"/>
</dbReference>
<comment type="caution">
    <text evidence="2">The sequence shown here is derived from an EMBL/GenBank/DDBJ whole genome shotgun (WGS) entry which is preliminary data.</text>
</comment>
<proteinExistence type="predicted"/>
<evidence type="ECO:0000313" key="3">
    <source>
        <dbReference type="Proteomes" id="UP000196531"/>
    </source>
</evidence>